<reference evidence="3 4" key="1">
    <citation type="submission" date="2019-07" db="EMBL/GenBank/DDBJ databases">
        <title>Finished genome of Venturia effusa.</title>
        <authorList>
            <person name="Young C.A."/>
            <person name="Cox M.P."/>
            <person name="Ganley A.R.D."/>
            <person name="David W.J."/>
        </authorList>
    </citation>
    <scope>NUCLEOTIDE SEQUENCE [LARGE SCALE GENOMIC DNA]</scope>
    <source>
        <strain evidence="4">albino</strain>
    </source>
</reference>
<protein>
    <submittedName>
        <fullName evidence="3">Uncharacterized protein</fullName>
    </submittedName>
</protein>
<accession>A0A517LQC3</accession>
<dbReference type="AlphaFoldDB" id="A0A517LQC3"/>
<feature type="compositionally biased region" description="Pro residues" evidence="1">
    <location>
        <begin position="186"/>
        <end position="195"/>
    </location>
</feature>
<keyword evidence="4" id="KW-1185">Reference proteome</keyword>
<keyword evidence="2" id="KW-0812">Transmembrane</keyword>
<organism evidence="3 4">
    <name type="scientific">Venturia effusa</name>
    <dbReference type="NCBI Taxonomy" id="50376"/>
    <lineage>
        <taxon>Eukaryota</taxon>
        <taxon>Fungi</taxon>
        <taxon>Dikarya</taxon>
        <taxon>Ascomycota</taxon>
        <taxon>Pezizomycotina</taxon>
        <taxon>Dothideomycetes</taxon>
        <taxon>Pleosporomycetidae</taxon>
        <taxon>Venturiales</taxon>
        <taxon>Venturiaceae</taxon>
        <taxon>Venturia</taxon>
    </lineage>
</organism>
<sequence length="232" mass="25093">MRVIRGNSIHSYCGARTGFTVANATILQPVGSPNDYNSSSHSNGTSKTASAAAIAGSVLAGIAFFSMPILSYFWWKRRKEGWPSSVRRDRKGDQALTATTPKSSDDWGKDVAMQSMPMARFPEPFKPAPTPFIREVTHFELPTDAPSRSSEPEAGWTELSTKRDSRLPAVEPQEVSDVCDSRLAPAPRPPTVPPKDSPKNRAVSPISPVLSATSGSRSVINDGIIRDEPRTG</sequence>
<feature type="region of interest" description="Disordered" evidence="1">
    <location>
        <begin position="141"/>
        <end position="232"/>
    </location>
</feature>
<evidence type="ECO:0000313" key="4">
    <source>
        <dbReference type="Proteomes" id="UP000316270"/>
    </source>
</evidence>
<feature type="region of interest" description="Disordered" evidence="1">
    <location>
        <begin position="84"/>
        <end position="109"/>
    </location>
</feature>
<gene>
    <name evidence="3" type="ORF">FKW77_005146</name>
</gene>
<evidence type="ECO:0000256" key="1">
    <source>
        <dbReference type="SAM" id="MobiDB-lite"/>
    </source>
</evidence>
<name>A0A517LQC3_9PEZI</name>
<dbReference type="Proteomes" id="UP000316270">
    <property type="component" value="Chromosome 18"/>
</dbReference>
<proteinExistence type="predicted"/>
<dbReference type="EMBL" id="CP042202">
    <property type="protein sequence ID" value="QDS77773.1"/>
    <property type="molecule type" value="Genomic_DNA"/>
</dbReference>
<keyword evidence="2" id="KW-0472">Membrane</keyword>
<feature type="transmembrane region" description="Helical" evidence="2">
    <location>
        <begin position="51"/>
        <end position="75"/>
    </location>
</feature>
<evidence type="ECO:0000313" key="3">
    <source>
        <dbReference type="EMBL" id="QDS77773.1"/>
    </source>
</evidence>
<keyword evidence="2" id="KW-1133">Transmembrane helix</keyword>
<evidence type="ECO:0000256" key="2">
    <source>
        <dbReference type="SAM" id="Phobius"/>
    </source>
</evidence>
<feature type="compositionally biased region" description="Polar residues" evidence="1">
    <location>
        <begin position="210"/>
        <end position="219"/>
    </location>
</feature>